<dbReference type="GO" id="GO:0006508">
    <property type="term" value="P:proteolysis"/>
    <property type="evidence" value="ECO:0007669"/>
    <property type="project" value="InterPro"/>
</dbReference>
<keyword evidence="5" id="KW-1185">Reference proteome</keyword>
<comment type="similarity">
    <text evidence="1">Belongs to the peptidase C1 family.</text>
</comment>
<dbReference type="EMBL" id="JAPOHD010000054">
    <property type="protein sequence ID" value="MCY1722360.1"/>
    <property type="molecule type" value="Genomic_DNA"/>
</dbReference>
<dbReference type="Gene3D" id="2.60.40.10">
    <property type="entry name" value="Immunoglobulins"/>
    <property type="match status" value="6"/>
</dbReference>
<name>A0A9X3FFT3_9BACT</name>
<dbReference type="InterPro" id="IPR013783">
    <property type="entry name" value="Ig-like_fold"/>
</dbReference>
<dbReference type="Proteomes" id="UP001145087">
    <property type="component" value="Unassembled WGS sequence"/>
</dbReference>
<dbReference type="InterPro" id="IPR000668">
    <property type="entry name" value="Peptidase_C1A_C"/>
</dbReference>
<dbReference type="Pfam" id="PF00112">
    <property type="entry name" value="Peptidase_C1"/>
    <property type="match status" value="1"/>
</dbReference>
<dbReference type="InterPro" id="IPR000169">
    <property type="entry name" value="Pept_cys_AS"/>
</dbReference>
<dbReference type="InterPro" id="IPR039417">
    <property type="entry name" value="Peptidase_C1A_papain-like"/>
</dbReference>
<accession>A0A9X3FFT3</accession>
<protein>
    <submittedName>
        <fullName evidence="4">PKD domain-containing protein</fullName>
    </submittedName>
</protein>
<feature type="domain" description="PKD" evidence="3">
    <location>
        <begin position="843"/>
        <end position="928"/>
    </location>
</feature>
<dbReference type="CDD" id="cd02248">
    <property type="entry name" value="Peptidase_C1A"/>
    <property type="match status" value="1"/>
</dbReference>
<dbReference type="SUPFAM" id="SSF49299">
    <property type="entry name" value="PKD domain"/>
    <property type="match status" value="6"/>
</dbReference>
<comment type="caution">
    <text evidence="4">The sequence shown here is derived from an EMBL/GenBank/DDBJ whole genome shotgun (WGS) entry which is preliminary data.</text>
</comment>
<dbReference type="Pfam" id="PF18962">
    <property type="entry name" value="Por_Secre_tail"/>
    <property type="match status" value="1"/>
</dbReference>
<dbReference type="SUPFAM" id="SSF54001">
    <property type="entry name" value="Cysteine proteinases"/>
    <property type="match status" value="1"/>
</dbReference>
<dbReference type="PROSITE" id="PS50093">
    <property type="entry name" value="PKD"/>
    <property type="match status" value="6"/>
</dbReference>
<dbReference type="RefSeq" id="WP_343334686.1">
    <property type="nucleotide sequence ID" value="NZ_JAPOHD010000054.1"/>
</dbReference>
<feature type="domain" description="PKD" evidence="3">
    <location>
        <begin position="930"/>
        <end position="1015"/>
    </location>
</feature>
<dbReference type="InterPro" id="IPR045474">
    <property type="entry name" value="GEVED"/>
</dbReference>
<gene>
    <name evidence="4" type="ORF">OU798_18570</name>
</gene>
<feature type="domain" description="PKD" evidence="3">
    <location>
        <begin position="527"/>
        <end position="596"/>
    </location>
</feature>
<dbReference type="Pfam" id="PF00801">
    <property type="entry name" value="PKD"/>
    <property type="match status" value="2"/>
</dbReference>
<dbReference type="InterPro" id="IPR013128">
    <property type="entry name" value="Peptidase_C1A"/>
</dbReference>
<sequence>MKKSEHLVVLLITMYIGITAAFGQNSNKAFKMEGKPTQTIEINLPLSETTEITPFENNVNKIYGLAASAEIILNSSSSKVSIILTDQNFEEYLIYESYELAEQSNSVTIDTLCEETWYLDDVKVHSIRIEISDEASVLLKSLSYTTRSELKGDYAKLKKERKQVQNAYKIEQINKNIKVKGKHWVAGPTSVSELSYADKKKLYGQSTFPPGFEYYAGGVISTESSDESSTLKSATATSPYIDNWDWRDRHGKNWISPVTNQGACGSCWAFASTGATEAMVNLFFNQQLNLNLAEQDVLSCSGAGDCSGGYPSIALNYITNKGVVDEVAFPYEASDISCNNKSNNPAELIQIAGKVDFGSVTYPKTEDDLKRMLIEMGPVSGGLYSWSHALVLVGYKVVKEGDIFYYQDPNTNWSWVTIASGDPLIEKTVWIFKNSWGANFGDKGYVYVESDITNFGWTHALKTPIASKINNYNVICEDDDGDGYYWWGLGSKPTTCTGPDQPDGNDSDPTLGPLDEYGYCVELQNSPSANFSSDNTSIIQNESISFSDLSSSNVSSWSWVFEGGYPSTSSERNPQVTYSMSGTYNVSLTVTNAYGSDTKIVSDYISVDKVYCNSHGDATDEWINIVQLGIPIGSQSSGTSGYKDMTNVYTFQATGGTNENIYLVPGFNGNEFQEYWKVWIDFNGDLDFDDDGELVLNSSLTQGMASGMITFPPNLNLVTRMRISMNRDNSPSPCEIFSFGEVKDYLIEIKSPEIQMPVANFTSDISKITIGESVTYSNLSLDATSWSWTFEGGTPENSTELNPTITYNTSGTYNVTLIAANADGTNTKTAVEYIQVLEPAVIPVADFSASPRVVLEGETVSFSDLSANTPTSWEWTFEGADPGTSTEQNPTITYTTAGSYLVTLVATNAAGSQSISKANYIEVTEPVLFPEAAFSADTRNIKAGDTVSFTDLTSNDPISWNWTFEGADETYSSVQNPSVTYSTPGLYSVILMATNNFGSDTISINDYIEVSEPDITPIADFDANNTLISEGQEVAFNDKSQNNPKTWNWEFEGGTPSTSNLKNPMVKYNLTNNYRVTLVVTNDAGEDIKIVDNYIQVQAPDPAYCTPTAIASSEWIAGVYIDGQANTTSASGYADLTSFAFEMESGTSHNIELTPGFNSRSKFEYWAVWIDFNEDMAFSDNEKVFSSSKSKSTVSGSIDIPAELNITTRMRVVMSPTIPTSACDNITGEVEDYTVLLVEPALKADFTASSTTVSVGETIQFTNTSMYNPTIVKWTFTGGDIDESFADNPTVTYNTVGEQTVTLLVSNELGSDEKTITISVVDGNTTIYCTPINISALVNYIRRMVFAGSEVNSGANEYSLSDIAFDNIDAGQVYPVELSPWSVTTRNFWRIWIDFNKDGIFDDATETVLALNNKKGTVTGDIVIPIEVSGTTRMRVAMKVGSAPLSCEDNFVGEVEDYSITINEALPQMKASVSNPLDEIGTQPEIRVYPNPTSDFITINLDVVKLEDTYTLFNLSGSMLIQNQITSSNTQVDLSDYPSGVYLIRVKNSEQILNKKIIKKD</sequence>
<dbReference type="PANTHER" id="PTHR12411">
    <property type="entry name" value="CYSTEINE PROTEASE FAMILY C1-RELATED"/>
    <property type="match status" value="1"/>
</dbReference>
<dbReference type="Gene3D" id="3.90.70.10">
    <property type="entry name" value="Cysteine proteinases"/>
    <property type="match status" value="1"/>
</dbReference>
<evidence type="ECO:0000313" key="5">
    <source>
        <dbReference type="Proteomes" id="UP001145087"/>
    </source>
</evidence>
<evidence type="ECO:0000313" key="4">
    <source>
        <dbReference type="EMBL" id="MCY1722360.1"/>
    </source>
</evidence>
<dbReference type="InterPro" id="IPR000601">
    <property type="entry name" value="PKD_dom"/>
</dbReference>
<evidence type="ECO:0000256" key="1">
    <source>
        <dbReference type="ARBA" id="ARBA00008455"/>
    </source>
</evidence>
<dbReference type="InterPro" id="IPR022409">
    <property type="entry name" value="PKD/Chitinase_dom"/>
</dbReference>
<keyword evidence="2" id="KW-0175">Coiled coil</keyword>
<dbReference type="SMART" id="SM00645">
    <property type="entry name" value="Pept_C1"/>
    <property type="match status" value="1"/>
</dbReference>
<dbReference type="InterPro" id="IPR026444">
    <property type="entry name" value="Secre_tail"/>
</dbReference>
<dbReference type="PROSITE" id="PS00139">
    <property type="entry name" value="THIOL_PROTEASE_CYS"/>
    <property type="match status" value="1"/>
</dbReference>
<organism evidence="4 5">
    <name type="scientific">Draconibacterium aestuarii</name>
    <dbReference type="NCBI Taxonomy" id="2998507"/>
    <lineage>
        <taxon>Bacteria</taxon>
        <taxon>Pseudomonadati</taxon>
        <taxon>Bacteroidota</taxon>
        <taxon>Bacteroidia</taxon>
        <taxon>Marinilabiliales</taxon>
        <taxon>Prolixibacteraceae</taxon>
        <taxon>Draconibacterium</taxon>
    </lineage>
</organism>
<dbReference type="CDD" id="cd00146">
    <property type="entry name" value="PKD"/>
    <property type="match status" value="6"/>
</dbReference>
<dbReference type="Pfam" id="PF20009">
    <property type="entry name" value="GEVED"/>
    <property type="match status" value="3"/>
</dbReference>
<dbReference type="SMART" id="SM00089">
    <property type="entry name" value="PKD"/>
    <property type="match status" value="6"/>
</dbReference>
<feature type="domain" description="PKD" evidence="3">
    <location>
        <begin position="1242"/>
        <end position="1320"/>
    </location>
</feature>
<feature type="domain" description="PKD" evidence="3">
    <location>
        <begin position="1017"/>
        <end position="1085"/>
    </location>
</feature>
<evidence type="ECO:0000256" key="2">
    <source>
        <dbReference type="SAM" id="Coils"/>
    </source>
</evidence>
<feature type="coiled-coil region" evidence="2">
    <location>
        <begin position="147"/>
        <end position="174"/>
    </location>
</feature>
<proteinExistence type="inferred from homology"/>
<dbReference type="Pfam" id="PF18911">
    <property type="entry name" value="PKD_4"/>
    <property type="match status" value="4"/>
</dbReference>
<dbReference type="GO" id="GO:0008234">
    <property type="term" value="F:cysteine-type peptidase activity"/>
    <property type="evidence" value="ECO:0007669"/>
    <property type="project" value="InterPro"/>
</dbReference>
<feature type="domain" description="PKD" evidence="3">
    <location>
        <begin position="782"/>
        <end position="841"/>
    </location>
</feature>
<evidence type="ECO:0000259" key="3">
    <source>
        <dbReference type="PROSITE" id="PS50093"/>
    </source>
</evidence>
<dbReference type="InterPro" id="IPR035986">
    <property type="entry name" value="PKD_dom_sf"/>
</dbReference>
<dbReference type="InterPro" id="IPR038765">
    <property type="entry name" value="Papain-like_cys_pep_sf"/>
</dbReference>
<reference evidence="4" key="1">
    <citation type="submission" date="2022-11" db="EMBL/GenBank/DDBJ databases">
        <title>Marilongibacter aestuarii gen. nov., sp. nov., isolated from tidal flat sediment.</title>
        <authorList>
            <person name="Jiayan W."/>
        </authorList>
    </citation>
    <scope>NUCLEOTIDE SEQUENCE</scope>
    <source>
        <strain evidence="4">Z1-6</strain>
    </source>
</reference>
<dbReference type="NCBIfam" id="TIGR04183">
    <property type="entry name" value="Por_Secre_tail"/>
    <property type="match status" value="1"/>
</dbReference>